<keyword evidence="3" id="KW-1185">Reference proteome</keyword>
<evidence type="ECO:0000313" key="3">
    <source>
        <dbReference type="Proteomes" id="UP000266861"/>
    </source>
</evidence>
<name>A0A397IZW1_9GLOM</name>
<organism evidence="2 3">
    <name type="scientific">Diversispora epigaea</name>
    <dbReference type="NCBI Taxonomy" id="1348612"/>
    <lineage>
        <taxon>Eukaryota</taxon>
        <taxon>Fungi</taxon>
        <taxon>Fungi incertae sedis</taxon>
        <taxon>Mucoromycota</taxon>
        <taxon>Glomeromycotina</taxon>
        <taxon>Glomeromycetes</taxon>
        <taxon>Diversisporales</taxon>
        <taxon>Diversisporaceae</taxon>
        <taxon>Diversispora</taxon>
    </lineage>
</organism>
<comment type="caution">
    <text evidence="2">The sequence shown here is derived from an EMBL/GenBank/DDBJ whole genome shotgun (WGS) entry which is preliminary data.</text>
</comment>
<reference evidence="2 3" key="1">
    <citation type="submission" date="2018-08" db="EMBL/GenBank/DDBJ databases">
        <title>Genome and evolution of the arbuscular mycorrhizal fungus Diversispora epigaea (formerly Glomus versiforme) and its bacterial endosymbionts.</title>
        <authorList>
            <person name="Sun X."/>
            <person name="Fei Z."/>
            <person name="Harrison M."/>
        </authorList>
    </citation>
    <scope>NUCLEOTIDE SEQUENCE [LARGE SCALE GENOMIC DNA]</scope>
    <source>
        <strain evidence="2 3">IT104</strain>
    </source>
</reference>
<dbReference type="AlphaFoldDB" id="A0A397IZW1"/>
<feature type="domain" description="TLDc" evidence="1">
    <location>
        <begin position="1"/>
        <end position="222"/>
    </location>
</feature>
<dbReference type="Proteomes" id="UP000266861">
    <property type="component" value="Unassembled WGS sequence"/>
</dbReference>
<sequence length="225" mass="26149">MELKMDLLHKRCYGHTRTVVVAKVKGTDEIIGGYNPLAWDSSCYGEYRWMETKDRFIFSLKMGIFKIQFLAENDQNIEGPHFGFEFCLCSKKSNFNLDNNSFSNLSSNTYESIRTLSNNFSIDNYEMDGNKRSFHFLIKNGNIQNSILSRVKNTKYAIFDICRNDQNIEGPHFGFEFCLCSKKSNFNLDNNSFSNLSSNTYESIRTLSNNFSIDNYEVFKIVRKS</sequence>
<protein>
    <recommendedName>
        <fullName evidence="1">TLDc domain-containing protein</fullName>
    </recommendedName>
</protein>
<evidence type="ECO:0000259" key="1">
    <source>
        <dbReference type="PROSITE" id="PS51886"/>
    </source>
</evidence>
<proteinExistence type="predicted"/>
<accession>A0A397IZW1</accession>
<evidence type="ECO:0000313" key="2">
    <source>
        <dbReference type="EMBL" id="RHZ80172.1"/>
    </source>
</evidence>
<dbReference type="PROSITE" id="PS51886">
    <property type="entry name" value="TLDC"/>
    <property type="match status" value="1"/>
</dbReference>
<gene>
    <name evidence="2" type="ORF">Glove_139g305</name>
</gene>
<dbReference type="EMBL" id="PQFF01000130">
    <property type="protein sequence ID" value="RHZ80172.1"/>
    <property type="molecule type" value="Genomic_DNA"/>
</dbReference>
<dbReference type="InterPro" id="IPR006571">
    <property type="entry name" value="TLDc_dom"/>
</dbReference>